<comment type="similarity">
    <text evidence="2">Belongs to the krueppel C2H2-type zinc-finger protein family.</text>
</comment>
<evidence type="ECO:0000259" key="13">
    <source>
        <dbReference type="PROSITE" id="PS50157"/>
    </source>
</evidence>
<dbReference type="InterPro" id="IPR027756">
    <property type="entry name" value="Ovo-like"/>
</dbReference>
<evidence type="ECO:0000256" key="6">
    <source>
        <dbReference type="ARBA" id="ARBA00022833"/>
    </source>
</evidence>
<feature type="compositionally biased region" description="Acidic residues" evidence="12">
    <location>
        <begin position="75"/>
        <end position="84"/>
    </location>
</feature>
<accession>A0A3Q2NWH1</accession>
<dbReference type="InterPro" id="IPR036236">
    <property type="entry name" value="Znf_C2H2_sf"/>
</dbReference>
<dbReference type="GO" id="GO:0005634">
    <property type="term" value="C:nucleus"/>
    <property type="evidence" value="ECO:0007669"/>
    <property type="project" value="UniProtKB-SubCell"/>
</dbReference>
<evidence type="ECO:0000256" key="5">
    <source>
        <dbReference type="ARBA" id="ARBA00022771"/>
    </source>
</evidence>
<dbReference type="STRING" id="8078.ENSFHEP00000003510"/>
<dbReference type="PANTHER" id="PTHR10032">
    <property type="entry name" value="ZINC FINGER PROTEIN WITH KRAB AND SCAN DOMAINS"/>
    <property type="match status" value="1"/>
</dbReference>
<feature type="domain" description="C2H2-type" evidence="13">
    <location>
        <begin position="368"/>
        <end position="395"/>
    </location>
</feature>
<evidence type="ECO:0000256" key="1">
    <source>
        <dbReference type="ARBA" id="ARBA00004123"/>
    </source>
</evidence>
<evidence type="ECO:0000256" key="11">
    <source>
        <dbReference type="PROSITE-ProRule" id="PRU00042"/>
    </source>
</evidence>
<dbReference type="FunFam" id="3.30.160.60:FF:002716">
    <property type="entry name" value="Zinc finger protein 212"/>
    <property type="match status" value="1"/>
</dbReference>
<dbReference type="InterPro" id="IPR013087">
    <property type="entry name" value="Znf_C2H2_type"/>
</dbReference>
<feature type="region of interest" description="Disordered" evidence="12">
    <location>
        <begin position="242"/>
        <end position="279"/>
    </location>
</feature>
<evidence type="ECO:0000313" key="15">
    <source>
        <dbReference type="Proteomes" id="UP000265000"/>
    </source>
</evidence>
<feature type="domain" description="C2H2-type" evidence="13">
    <location>
        <begin position="396"/>
        <end position="423"/>
    </location>
</feature>
<evidence type="ECO:0000313" key="14">
    <source>
        <dbReference type="Ensembl" id="ENSFHEP00000003510.1"/>
    </source>
</evidence>
<dbReference type="PROSITE" id="PS00028">
    <property type="entry name" value="ZINC_FINGER_C2H2_1"/>
    <property type="match status" value="5"/>
</dbReference>
<protein>
    <submittedName>
        <fullName evidence="14">Zinc finger protein 34</fullName>
    </submittedName>
</protein>
<dbReference type="Pfam" id="PF00096">
    <property type="entry name" value="zf-C2H2"/>
    <property type="match status" value="5"/>
</dbReference>
<reference evidence="14" key="2">
    <citation type="submission" date="2025-09" db="UniProtKB">
        <authorList>
            <consortium name="Ensembl"/>
        </authorList>
    </citation>
    <scope>IDENTIFICATION</scope>
</reference>
<dbReference type="Proteomes" id="UP000265000">
    <property type="component" value="Unplaced"/>
</dbReference>
<dbReference type="Gene3D" id="3.30.160.60">
    <property type="entry name" value="Classic Zinc Finger"/>
    <property type="match status" value="5"/>
</dbReference>
<dbReference type="AlphaFoldDB" id="A0A3Q2NWH1"/>
<dbReference type="GO" id="GO:0000978">
    <property type="term" value="F:RNA polymerase II cis-regulatory region sequence-specific DNA binding"/>
    <property type="evidence" value="ECO:0007669"/>
    <property type="project" value="TreeGrafter"/>
</dbReference>
<keyword evidence="5 11" id="KW-0863">Zinc-finger</keyword>
<sequence length="423" mass="49028">MSSVQHLREFIRERLTAAAEEIFSEVEKTIVRCEEDARLLESCWRPQIKLPRIDIPKPHVSMEEEVSADQQPSYDPEEAESQWTEEERMETGPPLIKEQQPEPPLIKEEDSEPLLIEEQGNRGPRWIKEKNKHPEHPLIGNQNVEPESLLAIEEKKKTEPLTEEQGEKGEHLLIEEEGLEHPLIQENNEITDSSRLKREQQLLEHLPTTQDQKDVCSCLEGSHFVQKQVIAQMEASILRGKHEEPRTEQFSFHISPVVKNRDQGGSSSTESESRPHTDTKKASLKCDICGKFWRNNSELKRHYRSHTGERPFPCQTCGKSFSYFSYLKVHIRIHTGEKPFLCQTCGKCFSDRSTLMGHKRIHTGERPYSCQTCGKRFSRINTLNVHRRIHTGERPFPCEICDKSFTQGSKLNIHMKCKHKSQK</sequence>
<dbReference type="GO" id="GO:0009913">
    <property type="term" value="P:epidermal cell differentiation"/>
    <property type="evidence" value="ECO:0007669"/>
    <property type="project" value="TreeGrafter"/>
</dbReference>
<comment type="subcellular location">
    <subcellularLocation>
        <location evidence="1">Nucleus</location>
    </subcellularLocation>
</comment>
<evidence type="ECO:0000256" key="4">
    <source>
        <dbReference type="ARBA" id="ARBA00022737"/>
    </source>
</evidence>
<dbReference type="PROSITE" id="PS50157">
    <property type="entry name" value="ZINC_FINGER_C2H2_2"/>
    <property type="match status" value="5"/>
</dbReference>
<dbReference type="SMART" id="SM00355">
    <property type="entry name" value="ZnF_C2H2"/>
    <property type="match status" value="5"/>
</dbReference>
<evidence type="ECO:0000256" key="7">
    <source>
        <dbReference type="ARBA" id="ARBA00023015"/>
    </source>
</evidence>
<organism evidence="14 15">
    <name type="scientific">Fundulus heteroclitus</name>
    <name type="common">Killifish</name>
    <name type="synonym">Mummichog</name>
    <dbReference type="NCBI Taxonomy" id="8078"/>
    <lineage>
        <taxon>Eukaryota</taxon>
        <taxon>Metazoa</taxon>
        <taxon>Chordata</taxon>
        <taxon>Craniata</taxon>
        <taxon>Vertebrata</taxon>
        <taxon>Euteleostomi</taxon>
        <taxon>Actinopterygii</taxon>
        <taxon>Neopterygii</taxon>
        <taxon>Teleostei</taxon>
        <taxon>Neoteleostei</taxon>
        <taxon>Acanthomorphata</taxon>
        <taxon>Ovalentaria</taxon>
        <taxon>Atherinomorphae</taxon>
        <taxon>Cyprinodontiformes</taxon>
        <taxon>Fundulidae</taxon>
        <taxon>Fundulus</taxon>
    </lineage>
</organism>
<feature type="domain" description="C2H2-type" evidence="13">
    <location>
        <begin position="284"/>
        <end position="311"/>
    </location>
</feature>
<keyword evidence="6" id="KW-0862">Zinc</keyword>
<keyword evidence="8" id="KW-0238">DNA-binding</keyword>
<dbReference type="SUPFAM" id="SSF57667">
    <property type="entry name" value="beta-beta-alpha zinc fingers"/>
    <property type="match status" value="3"/>
</dbReference>
<feature type="domain" description="C2H2-type" evidence="13">
    <location>
        <begin position="340"/>
        <end position="367"/>
    </location>
</feature>
<evidence type="ECO:0000256" key="12">
    <source>
        <dbReference type="SAM" id="MobiDB-lite"/>
    </source>
</evidence>
<dbReference type="GeneTree" id="ENSGT01150000286958"/>
<name>A0A3Q2NWH1_FUNHE</name>
<keyword evidence="7" id="KW-0805">Transcription regulation</keyword>
<keyword evidence="4" id="KW-0677">Repeat</keyword>
<dbReference type="GO" id="GO:0008270">
    <property type="term" value="F:zinc ion binding"/>
    <property type="evidence" value="ECO:0007669"/>
    <property type="project" value="UniProtKB-KW"/>
</dbReference>
<feature type="domain" description="C2H2-type" evidence="13">
    <location>
        <begin position="312"/>
        <end position="339"/>
    </location>
</feature>
<keyword evidence="15" id="KW-1185">Reference proteome</keyword>
<evidence type="ECO:0000256" key="9">
    <source>
        <dbReference type="ARBA" id="ARBA00023163"/>
    </source>
</evidence>
<feature type="region of interest" description="Disordered" evidence="12">
    <location>
        <begin position="62"/>
        <end position="147"/>
    </location>
</feature>
<keyword evidence="3" id="KW-0479">Metal-binding</keyword>
<evidence type="ECO:0000256" key="3">
    <source>
        <dbReference type="ARBA" id="ARBA00022723"/>
    </source>
</evidence>
<evidence type="ECO:0000256" key="2">
    <source>
        <dbReference type="ARBA" id="ARBA00006991"/>
    </source>
</evidence>
<dbReference type="Ensembl" id="ENSFHET00000010443.1">
    <property type="protein sequence ID" value="ENSFHEP00000003510.1"/>
    <property type="gene ID" value="ENSFHEG00000004378.1"/>
</dbReference>
<evidence type="ECO:0000256" key="8">
    <source>
        <dbReference type="ARBA" id="ARBA00023125"/>
    </source>
</evidence>
<proteinExistence type="inferred from homology"/>
<keyword evidence="9" id="KW-0804">Transcription</keyword>
<keyword evidence="10" id="KW-0539">Nucleus</keyword>
<dbReference type="FunFam" id="3.30.160.60:FF:000912">
    <property type="entry name" value="Zinc finger protein 660"/>
    <property type="match status" value="1"/>
</dbReference>
<dbReference type="GO" id="GO:0000981">
    <property type="term" value="F:DNA-binding transcription factor activity, RNA polymerase II-specific"/>
    <property type="evidence" value="ECO:0007669"/>
    <property type="project" value="TreeGrafter"/>
</dbReference>
<reference evidence="14" key="1">
    <citation type="submission" date="2025-08" db="UniProtKB">
        <authorList>
            <consortium name="Ensembl"/>
        </authorList>
    </citation>
    <scope>IDENTIFICATION</scope>
</reference>
<evidence type="ECO:0000256" key="10">
    <source>
        <dbReference type="ARBA" id="ARBA00023242"/>
    </source>
</evidence>
<dbReference type="FunFam" id="3.30.160.60:FF:002090">
    <property type="entry name" value="Zinc finger protein 473"/>
    <property type="match status" value="1"/>
</dbReference>
<feature type="compositionally biased region" description="Basic and acidic residues" evidence="12">
    <location>
        <begin position="126"/>
        <end position="136"/>
    </location>
</feature>
<dbReference type="PANTHER" id="PTHR10032:SF272">
    <property type="entry name" value="OVO-LIKE ZINC FINGER 1A-RELATED"/>
    <property type="match status" value="1"/>
</dbReference>
<dbReference type="FunFam" id="3.30.160.60:FF:001506">
    <property type="entry name" value="Zinc finger protein"/>
    <property type="match status" value="1"/>
</dbReference>